<accession>G9WLU5</accession>
<keyword evidence="9" id="KW-1185">Reference proteome</keyword>
<keyword evidence="2 5" id="KW-0808">Transferase</keyword>
<dbReference type="InterPro" id="IPR023267">
    <property type="entry name" value="RCMT"/>
</dbReference>
<dbReference type="InterPro" id="IPR006027">
    <property type="entry name" value="NusB_RsmB_TIM44"/>
</dbReference>
<feature type="active site" description="Nucleophile" evidence="5">
    <location>
        <position position="393"/>
    </location>
</feature>
<dbReference type="RefSeq" id="WP_009534173.1">
    <property type="nucleotide sequence ID" value="NZ_KE148312.1"/>
</dbReference>
<evidence type="ECO:0000256" key="1">
    <source>
        <dbReference type="ARBA" id="ARBA00022603"/>
    </source>
</evidence>
<dbReference type="InterPro" id="IPR049560">
    <property type="entry name" value="MeTrfase_RsmB-F_NOP2_cat"/>
</dbReference>
<dbReference type="STRING" id="796943.HMPREF9625_00304"/>
<dbReference type="InterPro" id="IPR029063">
    <property type="entry name" value="SAM-dependent_MTases_sf"/>
</dbReference>
<dbReference type="GO" id="GO:0003723">
    <property type="term" value="F:RNA binding"/>
    <property type="evidence" value="ECO:0007669"/>
    <property type="project" value="UniProtKB-UniRule"/>
</dbReference>
<dbReference type="AlphaFoldDB" id="G9WLU5"/>
<dbReference type="Pfam" id="PF01029">
    <property type="entry name" value="NusB"/>
    <property type="match status" value="1"/>
</dbReference>
<dbReference type="SUPFAM" id="SSF48013">
    <property type="entry name" value="NusB-like"/>
    <property type="match status" value="1"/>
</dbReference>
<feature type="compositionally biased region" description="Basic residues" evidence="6">
    <location>
        <begin position="8"/>
        <end position="18"/>
    </location>
</feature>
<dbReference type="SUPFAM" id="SSF53335">
    <property type="entry name" value="S-adenosyl-L-methionine-dependent methyltransferases"/>
    <property type="match status" value="1"/>
</dbReference>
<dbReference type="GO" id="GO:0001510">
    <property type="term" value="P:RNA methylation"/>
    <property type="evidence" value="ECO:0007669"/>
    <property type="project" value="InterPro"/>
</dbReference>
<gene>
    <name evidence="8" type="ORF">HMPREF9625_00304</name>
</gene>
<feature type="domain" description="SAM-dependent MTase RsmB/NOP-type" evidence="7">
    <location>
        <begin position="155"/>
        <end position="441"/>
    </location>
</feature>
<dbReference type="Gene3D" id="3.40.50.150">
    <property type="entry name" value="Vaccinia Virus protein VP39"/>
    <property type="match status" value="1"/>
</dbReference>
<keyword evidence="4 5" id="KW-0694">RNA-binding</keyword>
<dbReference type="GO" id="GO:0008173">
    <property type="term" value="F:RNA methyltransferase activity"/>
    <property type="evidence" value="ECO:0007669"/>
    <property type="project" value="InterPro"/>
</dbReference>
<proteinExistence type="inferred from homology"/>
<evidence type="ECO:0000256" key="6">
    <source>
        <dbReference type="SAM" id="MobiDB-lite"/>
    </source>
</evidence>
<evidence type="ECO:0000256" key="2">
    <source>
        <dbReference type="ARBA" id="ARBA00022679"/>
    </source>
</evidence>
<feature type="compositionally biased region" description="Basic and acidic residues" evidence="6">
    <location>
        <begin position="19"/>
        <end position="32"/>
    </location>
</feature>
<feature type="binding site" evidence="5">
    <location>
        <position position="291"/>
    </location>
    <ligand>
        <name>S-adenosyl-L-methionine</name>
        <dbReference type="ChEBI" id="CHEBI:59789"/>
    </ligand>
</feature>
<evidence type="ECO:0000313" key="8">
    <source>
        <dbReference type="EMBL" id="EHL12750.1"/>
    </source>
</evidence>
<protein>
    <recommendedName>
        <fullName evidence="7">SAM-dependent MTase RsmB/NOP-type domain-containing protein</fullName>
    </recommendedName>
</protein>
<sequence length="441" mass="50517">METEKRDKNKKRSFRREKRQTGEGQAHREPVLQQKTEREAVIELLYSVFEEGVFLHLALRRLFAEAPYFDTRKRAFITKLSHGTVERYIQLDYFLSLYSKTPIEKMKPILLQAMRLSVYQLLFLDKIPPHAAINESLNYLKKRKLQGLVPFANAVLRNINKDKERLLEELKSKHREDAIGLALPDALFSFLKKDYGLEDTIRIAKAFLSEEGGFFIRNEKGEGERVSGNIMEEERFLSGDVTIQDLSSQEVAKLAHLKEGAKILDCCSAPGGKACHLASLFGESAVVYARDEKQDKLYLIEENQKRLGLKNMRIEAWDARVEDLQFLENGEGCLDLVLCDVPCSGLGVIGKKADLRLHFSEEGVKSLQKLQREILSTVQKYVKPGGQLIYSTCTLSKAENEENRDYILSHFPYKLEKEKKFYPGEPGDGFYYASFIKKAKA</sequence>
<comment type="similarity">
    <text evidence="5">Belongs to the class I-like SAM-binding methyltransferase superfamily. RsmB/NOP family.</text>
</comment>
<keyword evidence="1 5" id="KW-0489">Methyltransferase</keyword>
<dbReference type="Gene3D" id="1.10.940.10">
    <property type="entry name" value="NusB-like"/>
    <property type="match status" value="1"/>
</dbReference>
<feature type="region of interest" description="Disordered" evidence="6">
    <location>
        <begin position="1"/>
        <end position="32"/>
    </location>
</feature>
<dbReference type="CDD" id="cd02440">
    <property type="entry name" value="AdoMet_MTases"/>
    <property type="match status" value="1"/>
</dbReference>
<dbReference type="InterPro" id="IPR001678">
    <property type="entry name" value="MeTrfase_RsmB-F_NOP2_dom"/>
</dbReference>
<organism evidence="8 9">
    <name type="scientific">Oribacterium parvum ACB1</name>
    <dbReference type="NCBI Taxonomy" id="796943"/>
    <lineage>
        <taxon>Bacteria</taxon>
        <taxon>Bacillati</taxon>
        <taxon>Bacillota</taxon>
        <taxon>Clostridia</taxon>
        <taxon>Lachnospirales</taxon>
        <taxon>Lachnospiraceae</taxon>
        <taxon>Oribacterium</taxon>
    </lineage>
</organism>
<dbReference type="PANTHER" id="PTHR22807">
    <property type="entry name" value="NOP2 YEAST -RELATED NOL1/NOP2/FMU SUN DOMAIN-CONTAINING"/>
    <property type="match status" value="1"/>
</dbReference>
<dbReference type="Proteomes" id="UP000018461">
    <property type="component" value="Unassembled WGS sequence"/>
</dbReference>
<dbReference type="InterPro" id="IPR035926">
    <property type="entry name" value="NusB-like_sf"/>
</dbReference>
<dbReference type="EMBL" id="AFZC02000003">
    <property type="protein sequence ID" value="EHL12750.1"/>
    <property type="molecule type" value="Genomic_DNA"/>
</dbReference>
<evidence type="ECO:0000256" key="4">
    <source>
        <dbReference type="ARBA" id="ARBA00022884"/>
    </source>
</evidence>
<feature type="binding site" evidence="5">
    <location>
        <position position="318"/>
    </location>
    <ligand>
        <name>S-adenosyl-L-methionine</name>
        <dbReference type="ChEBI" id="CHEBI:59789"/>
    </ligand>
</feature>
<feature type="binding site" evidence="5">
    <location>
        <position position="340"/>
    </location>
    <ligand>
        <name>S-adenosyl-L-methionine</name>
        <dbReference type="ChEBI" id="CHEBI:59789"/>
    </ligand>
</feature>
<reference evidence="8" key="2">
    <citation type="submission" date="2013-03" db="EMBL/GenBank/DDBJ databases">
        <title>The Genome Sequence of Oribacterium sp. ACB1.</title>
        <authorList>
            <consortium name="The Broad Institute Genomics Platform"/>
            <consortium name="The Broad Institute Genome Sequencing Center for Infectious Disease"/>
            <person name="Earl A."/>
            <person name="Ward D."/>
            <person name="Feldgarden M."/>
            <person name="Gevers D."/>
            <person name="Sizova M."/>
            <person name="Hazen A."/>
            <person name="Epstein S."/>
            <person name="Walker B."/>
            <person name="Young S."/>
            <person name="Zeng Q."/>
            <person name="Gargeya S."/>
            <person name="Fitzgerald M."/>
            <person name="Haas B."/>
            <person name="Abouelleil A."/>
            <person name="Allen A.W."/>
            <person name="Alvarado L."/>
            <person name="Arachchi H.M."/>
            <person name="Berlin A.M."/>
            <person name="Chapman S.B."/>
            <person name="Gainer-Dewar J."/>
            <person name="Goldberg J."/>
            <person name="Griggs A."/>
            <person name="Gujja S."/>
            <person name="Hansen M."/>
            <person name="Howarth C."/>
            <person name="Imamovic A."/>
            <person name="Ireland A."/>
            <person name="Larimer J."/>
            <person name="McCowan C."/>
            <person name="Murphy C."/>
            <person name="Pearson M."/>
            <person name="Poon T.W."/>
            <person name="Priest M."/>
            <person name="Roberts A."/>
            <person name="Saif S."/>
            <person name="Shea T."/>
            <person name="Sisk P."/>
            <person name="Sykes S."/>
            <person name="Wortman J."/>
            <person name="Nusbaum C."/>
            <person name="Birren B."/>
        </authorList>
    </citation>
    <scope>NUCLEOTIDE SEQUENCE [LARGE SCALE GENOMIC DNA]</scope>
    <source>
        <strain evidence="8">ACB1</strain>
    </source>
</reference>
<evidence type="ECO:0000256" key="5">
    <source>
        <dbReference type="PROSITE-ProRule" id="PRU01023"/>
    </source>
</evidence>
<evidence type="ECO:0000256" key="3">
    <source>
        <dbReference type="ARBA" id="ARBA00022691"/>
    </source>
</evidence>
<dbReference type="PRINTS" id="PR02008">
    <property type="entry name" value="RCMTFAMILY"/>
</dbReference>
<comment type="caution">
    <text evidence="8">The sequence shown here is derived from an EMBL/GenBank/DDBJ whole genome shotgun (WGS) entry which is preliminary data.</text>
</comment>
<evidence type="ECO:0000313" key="9">
    <source>
        <dbReference type="Proteomes" id="UP000018461"/>
    </source>
</evidence>
<dbReference type="HOGENOM" id="CLU_005316_0_1_9"/>
<dbReference type="GO" id="GO:0006355">
    <property type="term" value="P:regulation of DNA-templated transcription"/>
    <property type="evidence" value="ECO:0007669"/>
    <property type="project" value="InterPro"/>
</dbReference>
<dbReference type="PANTHER" id="PTHR22807:SF53">
    <property type="entry name" value="RIBOSOMAL RNA SMALL SUBUNIT METHYLTRANSFERASE B-RELATED"/>
    <property type="match status" value="1"/>
</dbReference>
<reference evidence="8" key="1">
    <citation type="submission" date="2011-08" db="EMBL/GenBank/DDBJ databases">
        <authorList>
            <consortium name="The Broad Institute Genome Sequencing Platform"/>
            <person name="Earl A."/>
            <person name="Ward D."/>
            <person name="Feldgarden M."/>
            <person name="Gevers D."/>
            <person name="Sizova M."/>
            <person name="Hazen A."/>
            <person name="Epstein S."/>
            <person name="Young S.K."/>
            <person name="Zeng Q."/>
            <person name="Gargeya S."/>
            <person name="Fitzgerald M."/>
            <person name="Haas B."/>
            <person name="Abouelleil A."/>
            <person name="Alvarado L."/>
            <person name="Arachchi H.M."/>
            <person name="Berlin A."/>
            <person name="Brown A."/>
            <person name="Chapman S.B."/>
            <person name="Chen Z."/>
            <person name="Dunbar C."/>
            <person name="Freedman E."/>
            <person name="Gearin G."/>
            <person name="Gellesch M."/>
            <person name="Goldberg J."/>
            <person name="Griggs A."/>
            <person name="Gujja S."/>
            <person name="Heiman D."/>
            <person name="Howarth C."/>
            <person name="Larson L."/>
            <person name="Lui A."/>
            <person name="MacDonald P.J.P."/>
            <person name="Montmayeur A."/>
            <person name="Murphy C."/>
            <person name="Neiman D."/>
            <person name="Pearson M."/>
            <person name="Priest M."/>
            <person name="Roberts A."/>
            <person name="Saif S."/>
            <person name="Shea T."/>
            <person name="Shenoy N."/>
            <person name="Sisk P."/>
            <person name="Stolte C."/>
            <person name="Sykes S."/>
            <person name="Wortman J."/>
            <person name="Nusbaum C."/>
            <person name="Birren B."/>
        </authorList>
    </citation>
    <scope>NUCLEOTIDE SEQUENCE</scope>
    <source>
        <strain evidence="8">ACB1</strain>
    </source>
</reference>
<feature type="binding site" evidence="5">
    <location>
        <begin position="267"/>
        <end position="273"/>
    </location>
    <ligand>
        <name>S-adenosyl-L-methionine</name>
        <dbReference type="ChEBI" id="CHEBI:59789"/>
    </ligand>
</feature>
<evidence type="ECO:0000259" key="7">
    <source>
        <dbReference type="PROSITE" id="PS51686"/>
    </source>
</evidence>
<keyword evidence="3 5" id="KW-0949">S-adenosyl-L-methionine</keyword>
<name>G9WLU5_9FIRM</name>
<dbReference type="Pfam" id="PF01189">
    <property type="entry name" value="Methyltr_RsmB-F"/>
    <property type="match status" value="1"/>
</dbReference>
<dbReference type="PROSITE" id="PS51686">
    <property type="entry name" value="SAM_MT_RSMB_NOP"/>
    <property type="match status" value="1"/>
</dbReference>
<dbReference type="PATRIC" id="fig|796943.3.peg.694"/>